<dbReference type="Pfam" id="PF25399">
    <property type="entry name" value="DeaD_dimer"/>
    <property type="match status" value="1"/>
</dbReference>
<feature type="compositionally biased region" description="Basic and acidic residues" evidence="13">
    <location>
        <begin position="590"/>
        <end position="601"/>
    </location>
</feature>
<dbReference type="GO" id="GO:0016787">
    <property type="term" value="F:hydrolase activity"/>
    <property type="evidence" value="ECO:0007669"/>
    <property type="project" value="UniProtKB-KW"/>
</dbReference>
<evidence type="ECO:0000313" key="17">
    <source>
        <dbReference type="EMBL" id="SMQ80827.1"/>
    </source>
</evidence>
<evidence type="ECO:0000256" key="11">
    <source>
        <dbReference type="PROSITE-ProRule" id="PRU00552"/>
    </source>
</evidence>
<feature type="region of interest" description="Disordered" evidence="13">
    <location>
        <begin position="554"/>
        <end position="607"/>
    </location>
</feature>
<dbReference type="Pfam" id="PF03880">
    <property type="entry name" value="DbpA"/>
    <property type="match status" value="1"/>
</dbReference>
<dbReference type="GO" id="GO:0033592">
    <property type="term" value="F:RNA strand annealing activity"/>
    <property type="evidence" value="ECO:0007669"/>
    <property type="project" value="TreeGrafter"/>
</dbReference>
<dbReference type="PANTHER" id="PTHR47963">
    <property type="entry name" value="DEAD-BOX ATP-DEPENDENT RNA HELICASE 47, MITOCHONDRIAL"/>
    <property type="match status" value="1"/>
</dbReference>
<keyword evidence="4 12" id="KW-0547">Nucleotide-binding</keyword>
<protein>
    <recommendedName>
        <fullName evidence="2">RNA helicase</fullName>
        <ecNumber evidence="2">3.6.4.13</ecNumber>
    </recommendedName>
</protein>
<evidence type="ECO:0000313" key="18">
    <source>
        <dbReference type="Proteomes" id="UP000194450"/>
    </source>
</evidence>
<dbReference type="InterPro" id="IPR014001">
    <property type="entry name" value="Helicase_ATP-bd"/>
</dbReference>
<feature type="compositionally biased region" description="Basic and acidic residues" evidence="13">
    <location>
        <begin position="569"/>
        <end position="581"/>
    </location>
</feature>
<keyword evidence="7 12" id="KW-0067">ATP-binding</keyword>
<evidence type="ECO:0000256" key="13">
    <source>
        <dbReference type="SAM" id="MobiDB-lite"/>
    </source>
</evidence>
<comment type="subcellular location">
    <subcellularLocation>
        <location evidence="1">Cytoplasm</location>
    </subcellularLocation>
</comment>
<dbReference type="InterPro" id="IPR000629">
    <property type="entry name" value="RNA-helicase_DEAD-box_CS"/>
</dbReference>
<sequence length="607" mass="67083">MSEVSSSISFADMALPAAILKRLETLNFTQPTPIQIQAVPALLEGKNVLGEAQTGTGKTAAFGLPGLSVLDAKLRQTQMLVVAPTRELAIQVSAAITDFAKDMRGVEVATVYGGAAFAPQIKALRGGAQVVVGTPGRLLDLLKKGVLQLSALRLAVLDEADEMLNMGFIEDIETIMAAVPPTSQRALFSATMPAPIRKLAKTFLVDQNNNQPLNIQIEAIKRENATITQKAWQVSGLNKLTALTRLLETMEYQRVLIFVRTRQDTMTLAEQLQGHGFKASPLSGDLNQVQREQTVNQLRSGHVEILVATDVVARGLDVPEITHVVNYDLPGDTESYVHRIGRTGRAGRAGEAILFFRPRERHLLRHYERLTNGTIQFFEVPNAKELSAHRQQKLQETLAKSVIEQDLSGLEKLAEQMCAASDLTPLQIAAALLAEHNKQRPLYVKDDPAPRPERQERSARNSRDSRDERPQRAVRKDRAPRGADIEFDTYKIQVGRDHGARPQDIVGAIANEADMDSRFIGQIQLFEGHSLVELPKGMPTGVMKILQRARVRQQQMGLERVDASITRKPRGDRSERTDRGRPPRFQAAKGGERGAPRGDAKRSRRPQ</sequence>
<evidence type="ECO:0000256" key="5">
    <source>
        <dbReference type="ARBA" id="ARBA00022801"/>
    </source>
</evidence>
<evidence type="ECO:0000256" key="12">
    <source>
        <dbReference type="RuleBase" id="RU000492"/>
    </source>
</evidence>
<evidence type="ECO:0000256" key="7">
    <source>
        <dbReference type="ARBA" id="ARBA00022840"/>
    </source>
</evidence>
<name>A0A1Y6G546_9GAMM</name>
<comment type="catalytic activity">
    <reaction evidence="10">
        <text>ATP + H2O = ADP + phosphate + H(+)</text>
        <dbReference type="Rhea" id="RHEA:13065"/>
        <dbReference type="ChEBI" id="CHEBI:15377"/>
        <dbReference type="ChEBI" id="CHEBI:15378"/>
        <dbReference type="ChEBI" id="CHEBI:30616"/>
        <dbReference type="ChEBI" id="CHEBI:43474"/>
        <dbReference type="ChEBI" id="CHEBI:456216"/>
        <dbReference type="EC" id="3.6.4.13"/>
    </reaction>
</comment>
<gene>
    <name evidence="17" type="ORF">SAMN06297229_2440</name>
</gene>
<feature type="short sequence motif" description="Q motif" evidence="11">
    <location>
        <begin position="8"/>
        <end position="36"/>
    </location>
</feature>
<reference evidence="18" key="1">
    <citation type="submission" date="2017-04" db="EMBL/GenBank/DDBJ databases">
        <authorList>
            <person name="Varghese N."/>
            <person name="Submissions S."/>
        </authorList>
    </citation>
    <scope>NUCLEOTIDE SEQUENCE [LARGE SCALE GENOMIC DNA]</scope>
</reference>
<dbReference type="InterPro" id="IPR012677">
    <property type="entry name" value="Nucleotide-bd_a/b_plait_sf"/>
</dbReference>
<dbReference type="Gene3D" id="3.30.70.330">
    <property type="match status" value="1"/>
</dbReference>
<feature type="domain" description="Helicase C-terminal" evidence="15">
    <location>
        <begin position="242"/>
        <end position="386"/>
    </location>
</feature>
<dbReference type="CDD" id="cd18787">
    <property type="entry name" value="SF2_C_DEAD"/>
    <property type="match status" value="1"/>
</dbReference>
<feature type="domain" description="DEAD-box RNA helicase Q" evidence="16">
    <location>
        <begin position="8"/>
        <end position="36"/>
    </location>
</feature>
<evidence type="ECO:0000256" key="9">
    <source>
        <dbReference type="ARBA" id="ARBA00023016"/>
    </source>
</evidence>
<evidence type="ECO:0000256" key="10">
    <source>
        <dbReference type="ARBA" id="ARBA00047984"/>
    </source>
</evidence>
<keyword evidence="5 12" id="KW-0378">Hydrolase</keyword>
<dbReference type="PROSITE" id="PS51195">
    <property type="entry name" value="Q_MOTIF"/>
    <property type="match status" value="1"/>
</dbReference>
<dbReference type="InterPro" id="IPR057325">
    <property type="entry name" value="DeaD_dimer"/>
</dbReference>
<keyword evidence="3" id="KW-0963">Cytoplasm</keyword>
<dbReference type="InterPro" id="IPR014014">
    <property type="entry name" value="RNA_helicase_DEAD_Q_motif"/>
</dbReference>
<evidence type="ECO:0000259" key="16">
    <source>
        <dbReference type="PROSITE" id="PS51195"/>
    </source>
</evidence>
<dbReference type="CDD" id="cd12499">
    <property type="entry name" value="RRM_EcCsdA_like"/>
    <property type="match status" value="1"/>
</dbReference>
<dbReference type="RefSeq" id="WP_086435576.1">
    <property type="nucleotide sequence ID" value="NZ_FXWH01000004.1"/>
</dbReference>
<dbReference type="GO" id="GO:0005829">
    <property type="term" value="C:cytosol"/>
    <property type="evidence" value="ECO:0007669"/>
    <property type="project" value="TreeGrafter"/>
</dbReference>
<dbReference type="InterPro" id="IPR011545">
    <property type="entry name" value="DEAD/DEAH_box_helicase_dom"/>
</dbReference>
<organism evidence="17 18">
    <name type="scientific">Pseudidiomarina planktonica</name>
    <dbReference type="NCBI Taxonomy" id="1323738"/>
    <lineage>
        <taxon>Bacteria</taxon>
        <taxon>Pseudomonadati</taxon>
        <taxon>Pseudomonadota</taxon>
        <taxon>Gammaproteobacteria</taxon>
        <taxon>Alteromonadales</taxon>
        <taxon>Idiomarinaceae</taxon>
        <taxon>Pseudidiomarina</taxon>
    </lineage>
</organism>
<dbReference type="GO" id="GO:0005840">
    <property type="term" value="C:ribosome"/>
    <property type="evidence" value="ECO:0007669"/>
    <property type="project" value="TreeGrafter"/>
</dbReference>
<dbReference type="OrthoDB" id="6232645at2"/>
<evidence type="ECO:0000256" key="6">
    <source>
        <dbReference type="ARBA" id="ARBA00022806"/>
    </source>
</evidence>
<dbReference type="SMART" id="SM00490">
    <property type="entry name" value="HELICc"/>
    <property type="match status" value="1"/>
</dbReference>
<evidence type="ECO:0000256" key="4">
    <source>
        <dbReference type="ARBA" id="ARBA00022741"/>
    </source>
</evidence>
<evidence type="ECO:0000259" key="14">
    <source>
        <dbReference type="PROSITE" id="PS51192"/>
    </source>
</evidence>
<dbReference type="Pfam" id="PF00271">
    <property type="entry name" value="Helicase_C"/>
    <property type="match status" value="1"/>
</dbReference>
<keyword evidence="8" id="KW-0694">RNA-binding</keyword>
<feature type="region of interest" description="Disordered" evidence="13">
    <location>
        <begin position="440"/>
        <end position="482"/>
    </location>
</feature>
<dbReference type="GO" id="GO:0009409">
    <property type="term" value="P:response to cold"/>
    <property type="evidence" value="ECO:0007669"/>
    <property type="project" value="TreeGrafter"/>
</dbReference>
<evidence type="ECO:0000259" key="15">
    <source>
        <dbReference type="PROSITE" id="PS51194"/>
    </source>
</evidence>
<dbReference type="Pfam" id="PF00270">
    <property type="entry name" value="DEAD"/>
    <property type="match status" value="1"/>
</dbReference>
<dbReference type="GO" id="GO:0005524">
    <property type="term" value="F:ATP binding"/>
    <property type="evidence" value="ECO:0007669"/>
    <property type="project" value="UniProtKB-KW"/>
</dbReference>
<dbReference type="InterPro" id="IPR001650">
    <property type="entry name" value="Helicase_C-like"/>
</dbReference>
<dbReference type="EMBL" id="FXWH01000004">
    <property type="protein sequence ID" value="SMQ80827.1"/>
    <property type="molecule type" value="Genomic_DNA"/>
</dbReference>
<keyword evidence="6 12" id="KW-0347">Helicase</keyword>
<evidence type="ECO:0000256" key="3">
    <source>
        <dbReference type="ARBA" id="ARBA00022490"/>
    </source>
</evidence>
<dbReference type="EC" id="3.6.4.13" evidence="2"/>
<evidence type="ECO:0000256" key="2">
    <source>
        <dbReference type="ARBA" id="ARBA00012552"/>
    </source>
</evidence>
<dbReference type="SUPFAM" id="SSF52540">
    <property type="entry name" value="P-loop containing nucleoside triphosphate hydrolases"/>
    <property type="match status" value="1"/>
</dbReference>
<dbReference type="CDD" id="cd00268">
    <property type="entry name" value="DEADc"/>
    <property type="match status" value="1"/>
</dbReference>
<dbReference type="InterPro" id="IPR034415">
    <property type="entry name" value="CsdA_RRM"/>
</dbReference>
<keyword evidence="18" id="KW-1185">Reference proteome</keyword>
<comment type="similarity">
    <text evidence="12">Belongs to the DEAD box helicase family.</text>
</comment>
<keyword evidence="9" id="KW-0346">Stress response</keyword>
<dbReference type="InterPro" id="IPR044742">
    <property type="entry name" value="DEAD/DEAH_RhlB"/>
</dbReference>
<feature type="domain" description="Helicase ATP-binding" evidence="14">
    <location>
        <begin position="39"/>
        <end position="210"/>
    </location>
</feature>
<dbReference type="PROSITE" id="PS51192">
    <property type="entry name" value="HELICASE_ATP_BIND_1"/>
    <property type="match status" value="1"/>
</dbReference>
<dbReference type="PROSITE" id="PS00039">
    <property type="entry name" value="DEAD_ATP_HELICASE"/>
    <property type="match status" value="1"/>
</dbReference>
<dbReference type="InterPro" id="IPR027417">
    <property type="entry name" value="P-loop_NTPase"/>
</dbReference>
<dbReference type="FunFam" id="3.30.70.330:FF:000068">
    <property type="entry name" value="ATP-dependent RNA helicase DeaD"/>
    <property type="match status" value="1"/>
</dbReference>
<dbReference type="Proteomes" id="UP000194450">
    <property type="component" value="Unassembled WGS sequence"/>
</dbReference>
<evidence type="ECO:0000256" key="1">
    <source>
        <dbReference type="ARBA" id="ARBA00004496"/>
    </source>
</evidence>
<proteinExistence type="inferred from homology"/>
<dbReference type="PANTHER" id="PTHR47963:SF8">
    <property type="entry name" value="ATP-DEPENDENT RNA HELICASE DEAD"/>
    <property type="match status" value="1"/>
</dbReference>
<evidence type="ECO:0000256" key="8">
    <source>
        <dbReference type="ARBA" id="ARBA00022884"/>
    </source>
</evidence>
<accession>A0A1Y6G546</accession>
<dbReference type="InterPro" id="IPR005580">
    <property type="entry name" value="DbpA/CsdA_RNA-bd_dom"/>
</dbReference>
<dbReference type="InterPro" id="IPR050547">
    <property type="entry name" value="DEAD_box_RNA_helicases"/>
</dbReference>
<dbReference type="SMART" id="SM00487">
    <property type="entry name" value="DEXDc"/>
    <property type="match status" value="1"/>
</dbReference>
<dbReference type="Gene3D" id="3.40.50.300">
    <property type="entry name" value="P-loop containing nucleotide triphosphate hydrolases"/>
    <property type="match status" value="2"/>
</dbReference>
<dbReference type="GO" id="GO:0003724">
    <property type="term" value="F:RNA helicase activity"/>
    <property type="evidence" value="ECO:0007669"/>
    <property type="project" value="UniProtKB-EC"/>
</dbReference>
<dbReference type="AlphaFoldDB" id="A0A1Y6G546"/>
<dbReference type="PROSITE" id="PS51194">
    <property type="entry name" value="HELICASE_CTER"/>
    <property type="match status" value="1"/>
</dbReference>